<protein>
    <submittedName>
        <fullName evidence="2">Uncharacterized protein</fullName>
    </submittedName>
</protein>
<keyword evidence="1" id="KW-0175">Coiled coil</keyword>
<evidence type="ECO:0000313" key="3">
    <source>
        <dbReference type="Proteomes" id="UP000076830"/>
    </source>
</evidence>
<organism evidence="2 3">
    <name type="scientific">Dokdonella koreensis DS-123</name>
    <dbReference type="NCBI Taxonomy" id="1300342"/>
    <lineage>
        <taxon>Bacteria</taxon>
        <taxon>Pseudomonadati</taxon>
        <taxon>Pseudomonadota</taxon>
        <taxon>Gammaproteobacteria</taxon>
        <taxon>Lysobacterales</taxon>
        <taxon>Rhodanobacteraceae</taxon>
        <taxon>Dokdonella</taxon>
    </lineage>
</organism>
<dbReference type="EMBL" id="CP015249">
    <property type="protein sequence ID" value="ANB18297.1"/>
    <property type="molecule type" value="Genomic_DNA"/>
</dbReference>
<accession>A0A160DUW3</accession>
<name>A0A160DUW3_9GAMM</name>
<dbReference type="OrthoDB" id="5966755at2"/>
<keyword evidence="3" id="KW-1185">Reference proteome</keyword>
<reference evidence="2 3" key="1">
    <citation type="submission" date="2016-04" db="EMBL/GenBank/DDBJ databases">
        <title>Complete genome sequence of Dokdonella koreensis DS-123T.</title>
        <authorList>
            <person name="Kim J.F."/>
            <person name="Lee H."/>
            <person name="Kwak M.-J."/>
        </authorList>
    </citation>
    <scope>NUCLEOTIDE SEQUENCE [LARGE SCALE GENOMIC DNA]</scope>
    <source>
        <strain evidence="2 3">DS-123</strain>
    </source>
</reference>
<feature type="coiled-coil region" evidence="1">
    <location>
        <begin position="111"/>
        <end position="138"/>
    </location>
</feature>
<dbReference type="RefSeq" id="WP_067647532.1">
    <property type="nucleotide sequence ID" value="NZ_CP015249.1"/>
</dbReference>
<gene>
    <name evidence="2" type="ORF">I596_2286</name>
</gene>
<evidence type="ECO:0000256" key="1">
    <source>
        <dbReference type="SAM" id="Coils"/>
    </source>
</evidence>
<evidence type="ECO:0000313" key="2">
    <source>
        <dbReference type="EMBL" id="ANB18297.1"/>
    </source>
</evidence>
<dbReference type="Proteomes" id="UP000076830">
    <property type="component" value="Chromosome"/>
</dbReference>
<proteinExistence type="predicted"/>
<dbReference type="STRING" id="1300342.I596_2286"/>
<dbReference type="KEGG" id="dko:I596_2286"/>
<sequence>MNLLTIAALAAAASVLAAAWVGQRHARRARVLRSILDRADAFEQALHDCRQRLLDVPALLAPVAGPSGPAGGTPDAAIEAALRDLLAHRLWLKDRADSAPQADLEAADTALARSLADLQRQIGQLDQAQAQLRQAIDATATDRPA</sequence>
<dbReference type="AlphaFoldDB" id="A0A160DUW3"/>